<organism evidence="1 2">
    <name type="scientific">Protopolystoma xenopodis</name>
    <dbReference type="NCBI Taxonomy" id="117903"/>
    <lineage>
        <taxon>Eukaryota</taxon>
        <taxon>Metazoa</taxon>
        <taxon>Spiralia</taxon>
        <taxon>Lophotrochozoa</taxon>
        <taxon>Platyhelminthes</taxon>
        <taxon>Monogenea</taxon>
        <taxon>Polyopisthocotylea</taxon>
        <taxon>Polystomatidea</taxon>
        <taxon>Polystomatidae</taxon>
        <taxon>Protopolystoma</taxon>
    </lineage>
</organism>
<name>A0A3S5C976_9PLAT</name>
<gene>
    <name evidence="1" type="ORF">PXEA_LOCUS37013</name>
</gene>
<dbReference type="Proteomes" id="UP000784294">
    <property type="component" value="Unassembled WGS sequence"/>
</dbReference>
<evidence type="ECO:0000313" key="1">
    <source>
        <dbReference type="EMBL" id="VEL43573.1"/>
    </source>
</evidence>
<dbReference type="AlphaFoldDB" id="A0A3S5C976"/>
<proteinExistence type="predicted"/>
<evidence type="ECO:0000313" key="2">
    <source>
        <dbReference type="Proteomes" id="UP000784294"/>
    </source>
</evidence>
<comment type="caution">
    <text evidence="1">The sequence shown here is derived from an EMBL/GenBank/DDBJ whole genome shotgun (WGS) entry which is preliminary data.</text>
</comment>
<keyword evidence="2" id="KW-1185">Reference proteome</keyword>
<dbReference type="EMBL" id="CAAALY010282828">
    <property type="protein sequence ID" value="VEL43573.1"/>
    <property type="molecule type" value="Genomic_DNA"/>
</dbReference>
<sequence>MVTGKWPSTGPRQLHTMNADLVLPVCQNEDETSVSTGKGKGGRRVAPSICRKGLHDTNRSRHATVSPRTDLVPASTGKLAIEAVGKVESVRLRAH</sequence>
<protein>
    <submittedName>
        <fullName evidence="1">Uncharacterized protein</fullName>
    </submittedName>
</protein>
<reference evidence="1" key="1">
    <citation type="submission" date="2018-11" db="EMBL/GenBank/DDBJ databases">
        <authorList>
            <consortium name="Pathogen Informatics"/>
        </authorList>
    </citation>
    <scope>NUCLEOTIDE SEQUENCE</scope>
</reference>
<accession>A0A3S5C976</accession>